<dbReference type="Pfam" id="PF01261">
    <property type="entry name" value="AP_endonuc_2"/>
    <property type="match status" value="1"/>
</dbReference>
<comment type="function">
    <text evidence="2 7">Catalyzes the reversible isomerization between hydroxypyruvate and 2-hydroxy-3-oxopropanoate (also termed tartronate semialdehyde).</text>
</comment>
<evidence type="ECO:0000256" key="7">
    <source>
        <dbReference type="PIRNR" id="PIRNR006241"/>
    </source>
</evidence>
<comment type="similarity">
    <text evidence="3 7">Belongs to the hyi family.</text>
</comment>
<comment type="catalytic activity">
    <reaction evidence="1 7">
        <text>3-hydroxypyruvate = 2-hydroxy-3-oxopropanoate</text>
        <dbReference type="Rhea" id="RHEA:11952"/>
        <dbReference type="ChEBI" id="CHEBI:17180"/>
        <dbReference type="ChEBI" id="CHEBI:57978"/>
        <dbReference type="EC" id="5.3.1.22"/>
    </reaction>
</comment>
<evidence type="ECO:0000256" key="5">
    <source>
        <dbReference type="ARBA" id="ARBA00017985"/>
    </source>
</evidence>
<evidence type="ECO:0000313" key="11">
    <source>
        <dbReference type="Proteomes" id="UP000472262"/>
    </source>
</evidence>
<dbReference type="Gene3D" id="3.20.20.150">
    <property type="entry name" value="Divalent-metal-dependent TIM barrel enzymes"/>
    <property type="match status" value="1"/>
</dbReference>
<keyword evidence="11" id="KW-1185">Reference proteome</keyword>
<dbReference type="FunCoup" id="A0A672N5N7">
    <property type="interactions" value="260"/>
</dbReference>
<organism evidence="10 11">
    <name type="scientific">Sinocyclocheilus grahami</name>
    <name type="common">Dianchi golden-line fish</name>
    <name type="synonym">Barbus grahami</name>
    <dbReference type="NCBI Taxonomy" id="75366"/>
    <lineage>
        <taxon>Eukaryota</taxon>
        <taxon>Metazoa</taxon>
        <taxon>Chordata</taxon>
        <taxon>Craniata</taxon>
        <taxon>Vertebrata</taxon>
        <taxon>Euteleostomi</taxon>
        <taxon>Actinopterygii</taxon>
        <taxon>Neopterygii</taxon>
        <taxon>Teleostei</taxon>
        <taxon>Ostariophysi</taxon>
        <taxon>Cypriniformes</taxon>
        <taxon>Cyprinidae</taxon>
        <taxon>Cyprininae</taxon>
        <taxon>Sinocyclocheilus</taxon>
    </lineage>
</organism>
<accession>A0A672N5N7</accession>
<dbReference type="InterPro" id="IPR026040">
    <property type="entry name" value="HyI-like"/>
</dbReference>
<dbReference type="InterPro" id="IPR013022">
    <property type="entry name" value="Xyl_isomerase-like_TIM-brl"/>
</dbReference>
<dbReference type="InterPro" id="IPR050417">
    <property type="entry name" value="Sugar_Epim/Isomerase"/>
</dbReference>
<dbReference type="InterPro" id="IPR036237">
    <property type="entry name" value="Xyl_isomerase-like_sf"/>
</dbReference>
<dbReference type="Ensembl" id="ENSSGRT00000048797.1">
    <property type="protein sequence ID" value="ENSSGRP00000045609.1"/>
    <property type="gene ID" value="ENSSGRG00000024375.1"/>
</dbReference>
<dbReference type="EC" id="5.3.1.22" evidence="4 7"/>
<evidence type="ECO:0000256" key="4">
    <source>
        <dbReference type="ARBA" id="ARBA00012570"/>
    </source>
</evidence>
<feature type="domain" description="Xylose isomerase-like TIM barrel" evidence="9">
    <location>
        <begin position="25"/>
        <end position="270"/>
    </location>
</feature>
<evidence type="ECO:0000256" key="3">
    <source>
        <dbReference type="ARBA" id="ARBA00005962"/>
    </source>
</evidence>
<name>A0A672N5N7_SINGR</name>
<reference evidence="10" key="2">
    <citation type="submission" date="2025-09" db="UniProtKB">
        <authorList>
            <consortium name="Ensembl"/>
        </authorList>
    </citation>
    <scope>IDENTIFICATION</scope>
</reference>
<gene>
    <name evidence="10" type="primary">hyi</name>
</gene>
<dbReference type="GO" id="GO:0008903">
    <property type="term" value="F:hydroxypyruvate isomerase activity"/>
    <property type="evidence" value="ECO:0007669"/>
    <property type="project" value="UniProtKB-EC"/>
</dbReference>
<dbReference type="Proteomes" id="UP000472262">
    <property type="component" value="Unassembled WGS sequence"/>
</dbReference>
<keyword evidence="6 7" id="KW-0413">Isomerase</keyword>
<dbReference type="PANTHER" id="PTHR43489">
    <property type="entry name" value="ISOMERASE"/>
    <property type="match status" value="1"/>
</dbReference>
<evidence type="ECO:0000313" key="10">
    <source>
        <dbReference type="Ensembl" id="ENSSGRP00000045609.1"/>
    </source>
</evidence>
<evidence type="ECO:0000256" key="8">
    <source>
        <dbReference type="PIRSR" id="PIRSR006241-50"/>
    </source>
</evidence>
<protein>
    <recommendedName>
        <fullName evidence="5 7">Putative hydroxypyruvate isomerase</fullName>
        <ecNumber evidence="4 7">5.3.1.22</ecNumber>
    </recommendedName>
</protein>
<dbReference type="InParanoid" id="A0A672N5N7"/>
<feature type="active site" description="Proton donor/acceptor" evidence="8">
    <location>
        <position position="155"/>
    </location>
</feature>
<evidence type="ECO:0000256" key="6">
    <source>
        <dbReference type="ARBA" id="ARBA00023235"/>
    </source>
</evidence>
<dbReference type="GO" id="GO:0046487">
    <property type="term" value="P:glyoxylate metabolic process"/>
    <property type="evidence" value="ECO:0007669"/>
    <property type="project" value="TreeGrafter"/>
</dbReference>
<reference evidence="10" key="1">
    <citation type="submission" date="2025-08" db="UniProtKB">
        <authorList>
            <consortium name="Ensembl"/>
        </authorList>
    </citation>
    <scope>IDENTIFICATION</scope>
</reference>
<sequence length="276" mass="31620">MAPLKFCANISWLFAELPELTQRMRDAARAGFRAVEAAWIYSSDLKELKTVKDETGLEFALINTPPGKTARAPILLLHGMHGLNNKLIFGSDLGRQYTFSNFILVFYYRIHLMAGRVPAGADRCAVAMEMEDTFVQNLKHAAGVLSKEGILGLIEPINTRITDPRYFLDSPHQAAVILQRVAHPSIRMQMDIYHWQIMDGNLTQNIRKYLPMTGHIQIAQVPDRHEPDSDGELSYTYLFKLLEELDYQDYIGCEYKPQRSTEAGLDWLRRYWSSHN</sequence>
<evidence type="ECO:0000256" key="1">
    <source>
        <dbReference type="ARBA" id="ARBA00000476"/>
    </source>
</evidence>
<proteinExistence type="inferred from homology"/>
<dbReference type="PIRSF" id="PIRSF006241">
    <property type="entry name" value="HyI"/>
    <property type="match status" value="1"/>
</dbReference>
<dbReference type="PANTHER" id="PTHR43489:SF6">
    <property type="entry name" value="HYDROXYPYRUVATE ISOMERASE-RELATED"/>
    <property type="match status" value="1"/>
</dbReference>
<feature type="active site" description="Proton donor/acceptor" evidence="8">
    <location>
        <position position="254"/>
    </location>
</feature>
<evidence type="ECO:0000256" key="2">
    <source>
        <dbReference type="ARBA" id="ARBA00002968"/>
    </source>
</evidence>
<evidence type="ECO:0000259" key="9">
    <source>
        <dbReference type="Pfam" id="PF01261"/>
    </source>
</evidence>
<dbReference type="AlphaFoldDB" id="A0A672N5N7"/>
<dbReference type="SUPFAM" id="SSF51658">
    <property type="entry name" value="Xylose isomerase-like"/>
    <property type="match status" value="1"/>
</dbReference>